<proteinExistence type="inferred from homology"/>
<keyword evidence="2 3" id="KW-0326">Glycosidase</keyword>
<dbReference type="InterPro" id="IPR001547">
    <property type="entry name" value="Glyco_hydro_5"/>
</dbReference>
<comment type="caution">
    <text evidence="6">The sequence shown here is derived from an EMBL/GenBank/DDBJ whole genome shotgun (WGS) entry which is preliminary data.</text>
</comment>
<dbReference type="RefSeq" id="WP_075081070.1">
    <property type="nucleotide sequence ID" value="NZ_BDCO01000003.1"/>
</dbReference>
<evidence type="ECO:0000256" key="1">
    <source>
        <dbReference type="ARBA" id="ARBA00022801"/>
    </source>
</evidence>
<name>A0A146GFK9_TERSA</name>
<gene>
    <name evidence="6" type="ORF">TSACC_3302</name>
</gene>
<dbReference type="PANTHER" id="PTHR34142">
    <property type="entry name" value="ENDO-BETA-1,4-GLUCANASE A"/>
    <property type="match status" value="1"/>
</dbReference>
<dbReference type="SUPFAM" id="SSF51445">
    <property type="entry name" value="(Trans)glycosidases"/>
    <property type="match status" value="1"/>
</dbReference>
<dbReference type="STRING" id="690879.TSACC_3302"/>
<organism evidence="6 7">
    <name type="scientific">Terrimicrobium sacchariphilum</name>
    <dbReference type="NCBI Taxonomy" id="690879"/>
    <lineage>
        <taxon>Bacteria</taxon>
        <taxon>Pseudomonadati</taxon>
        <taxon>Verrucomicrobiota</taxon>
        <taxon>Terrimicrobiia</taxon>
        <taxon>Terrimicrobiales</taxon>
        <taxon>Terrimicrobiaceae</taxon>
        <taxon>Terrimicrobium</taxon>
    </lineage>
</organism>
<keyword evidence="4" id="KW-0732">Signal</keyword>
<dbReference type="EMBL" id="BDCO01000003">
    <property type="protein sequence ID" value="GAT35238.1"/>
    <property type="molecule type" value="Genomic_DNA"/>
</dbReference>
<dbReference type="InterPro" id="IPR017853">
    <property type="entry name" value="GH"/>
</dbReference>
<dbReference type="Proteomes" id="UP000076023">
    <property type="component" value="Unassembled WGS sequence"/>
</dbReference>
<dbReference type="AlphaFoldDB" id="A0A146GFK9"/>
<protein>
    <submittedName>
        <fullName evidence="6">Cellulase</fullName>
    </submittedName>
</protein>
<reference evidence="7" key="1">
    <citation type="journal article" date="2017" name="Genome Announc.">
        <title>Draft Genome Sequence of Terrimicrobium sacchariphilum NM-5T, a Facultative Anaerobic Soil Bacterium of the Class Spartobacteria.</title>
        <authorList>
            <person name="Qiu Y.L."/>
            <person name="Tourlousse D.M."/>
            <person name="Matsuura N."/>
            <person name="Ohashi A."/>
            <person name="Sekiguchi Y."/>
        </authorList>
    </citation>
    <scope>NUCLEOTIDE SEQUENCE [LARGE SCALE GENOMIC DNA]</scope>
    <source>
        <strain evidence="7">NM-5</strain>
    </source>
</reference>
<evidence type="ECO:0000256" key="3">
    <source>
        <dbReference type="RuleBase" id="RU361153"/>
    </source>
</evidence>
<evidence type="ECO:0000256" key="2">
    <source>
        <dbReference type="ARBA" id="ARBA00023295"/>
    </source>
</evidence>
<dbReference type="PROSITE" id="PS00659">
    <property type="entry name" value="GLYCOSYL_HYDROL_F5"/>
    <property type="match status" value="1"/>
</dbReference>
<dbReference type="OrthoDB" id="4771662at2"/>
<dbReference type="InterPro" id="IPR018087">
    <property type="entry name" value="Glyco_hydro_5_CS"/>
</dbReference>
<dbReference type="GO" id="GO:0004553">
    <property type="term" value="F:hydrolase activity, hydrolyzing O-glycosyl compounds"/>
    <property type="evidence" value="ECO:0007669"/>
    <property type="project" value="InterPro"/>
</dbReference>
<evidence type="ECO:0000313" key="6">
    <source>
        <dbReference type="EMBL" id="GAT35238.1"/>
    </source>
</evidence>
<keyword evidence="1 3" id="KW-0378">Hydrolase</keyword>
<sequence>MIRSHLKRLLPRFLALLCLAAAPATAQTKPVAAPVATPSPAEDAIWLKVKGDQIVTSPLSEGGEKPFIPVGIGYCRDVIIKAQDDAVMKFCKDRHLNTVRLSFYLLNFNGKKDRPIDVEAHIRDFIDPVVEAARRHKMYVILDDHEYLSAPIDEATAREKQNAKIWDEATIQKWIDGWVAVATHYRDNPYVLGYELMNEPHDITPQAARDALTRCLKAIREVDKKHIVLLGNNNWSHSRSMEKTWGETASTVDAPYNNVVFAFHDYPEDDHPWKVEKNITAFRDKHNVPVLCTEFGATHWNKSETVCREFETGMVTVFAKENVGWMIWALGKLEDNPRNSYNEVDKVGMGPPRQYDSCAYSDIWIPAARILASPFPEPAGAAAAK</sequence>
<feature type="signal peptide" evidence="4">
    <location>
        <begin position="1"/>
        <end position="26"/>
    </location>
</feature>
<evidence type="ECO:0000259" key="5">
    <source>
        <dbReference type="Pfam" id="PF00150"/>
    </source>
</evidence>
<comment type="similarity">
    <text evidence="3">Belongs to the glycosyl hydrolase 5 (cellulase A) family.</text>
</comment>
<keyword evidence="7" id="KW-1185">Reference proteome</keyword>
<dbReference type="Gene3D" id="3.20.20.80">
    <property type="entry name" value="Glycosidases"/>
    <property type="match status" value="1"/>
</dbReference>
<evidence type="ECO:0000313" key="7">
    <source>
        <dbReference type="Proteomes" id="UP000076023"/>
    </source>
</evidence>
<dbReference type="GO" id="GO:0000272">
    <property type="term" value="P:polysaccharide catabolic process"/>
    <property type="evidence" value="ECO:0007669"/>
    <property type="project" value="InterPro"/>
</dbReference>
<dbReference type="InParanoid" id="A0A146GFK9"/>
<evidence type="ECO:0000256" key="4">
    <source>
        <dbReference type="SAM" id="SignalP"/>
    </source>
</evidence>
<dbReference type="PANTHER" id="PTHR34142:SF1">
    <property type="entry name" value="GLYCOSIDE HYDROLASE FAMILY 5 DOMAIN-CONTAINING PROTEIN"/>
    <property type="match status" value="1"/>
</dbReference>
<feature type="domain" description="Glycoside hydrolase family 5" evidence="5">
    <location>
        <begin position="83"/>
        <end position="331"/>
    </location>
</feature>
<accession>A0A146GFK9</accession>
<dbReference type="Pfam" id="PF00150">
    <property type="entry name" value="Cellulase"/>
    <property type="match status" value="1"/>
</dbReference>
<feature type="chain" id="PRO_5007525025" evidence="4">
    <location>
        <begin position="27"/>
        <end position="385"/>
    </location>
</feature>